<accession>A0AAW1UA66</accession>
<feature type="compositionally biased region" description="Polar residues" evidence="2">
    <location>
        <begin position="1"/>
        <end position="10"/>
    </location>
</feature>
<dbReference type="InterPro" id="IPR029488">
    <property type="entry name" value="Hmw/CFAP97"/>
</dbReference>
<comment type="caution">
    <text evidence="3">The sequence shown here is derived from an EMBL/GenBank/DDBJ whole genome shotgun (WGS) entry which is preliminary data.</text>
</comment>
<sequence length="148" mass="16942">MAPPTSSKTPPTEGLKNEEGTELFSFLKDGEDEGLPCLELDENYSENFELPSDSSSSCGNLCKYPTYVGIGLNKTFNDTRLRDIERDNSILMTKIMSKTRRPKQYKTYQQPQIKSSFDINRKKAQAKIEYENRILFKKIQAVKPGVKY</sequence>
<evidence type="ECO:0000256" key="2">
    <source>
        <dbReference type="SAM" id="MobiDB-lite"/>
    </source>
</evidence>
<proteinExistence type="inferred from homology"/>
<comment type="similarity">
    <text evidence="1">Belongs to the CFAP97 family.</text>
</comment>
<dbReference type="InterPro" id="IPR038791">
    <property type="entry name" value="Cfap97/Hemingway"/>
</dbReference>
<keyword evidence="4" id="KW-1185">Reference proteome</keyword>
<evidence type="ECO:0000313" key="3">
    <source>
        <dbReference type="EMBL" id="KAK9876920.1"/>
    </source>
</evidence>
<evidence type="ECO:0000313" key="4">
    <source>
        <dbReference type="Proteomes" id="UP001431783"/>
    </source>
</evidence>
<evidence type="ECO:0000256" key="1">
    <source>
        <dbReference type="ARBA" id="ARBA00008315"/>
    </source>
</evidence>
<dbReference type="Proteomes" id="UP001431783">
    <property type="component" value="Unassembled WGS sequence"/>
</dbReference>
<feature type="region of interest" description="Disordered" evidence="2">
    <location>
        <begin position="1"/>
        <end position="21"/>
    </location>
</feature>
<reference evidence="3 4" key="1">
    <citation type="submission" date="2023-03" db="EMBL/GenBank/DDBJ databases">
        <title>Genome insight into feeding habits of ladybird beetles.</title>
        <authorList>
            <person name="Li H.-S."/>
            <person name="Huang Y.-H."/>
            <person name="Pang H."/>
        </authorList>
    </citation>
    <scope>NUCLEOTIDE SEQUENCE [LARGE SCALE GENOMIC DNA]</scope>
    <source>
        <strain evidence="3">SYSU_2023b</strain>
        <tissue evidence="3">Whole body</tissue>
    </source>
</reference>
<name>A0AAW1UA66_9CUCU</name>
<dbReference type="EMBL" id="JARQZJ010000039">
    <property type="protein sequence ID" value="KAK9876920.1"/>
    <property type="molecule type" value="Genomic_DNA"/>
</dbReference>
<protein>
    <submittedName>
        <fullName evidence="3">Uncharacterized protein</fullName>
    </submittedName>
</protein>
<gene>
    <name evidence="3" type="ORF">WA026_015955</name>
</gene>
<dbReference type="PANTHER" id="PTHR23035">
    <property type="entry name" value="CILIA- AND FLAGELLA-ASSOCIATED PROTEIN 97-RELATED"/>
    <property type="match status" value="1"/>
</dbReference>
<dbReference type="AlphaFoldDB" id="A0AAW1UA66"/>
<organism evidence="3 4">
    <name type="scientific">Henosepilachna vigintioctopunctata</name>
    <dbReference type="NCBI Taxonomy" id="420089"/>
    <lineage>
        <taxon>Eukaryota</taxon>
        <taxon>Metazoa</taxon>
        <taxon>Ecdysozoa</taxon>
        <taxon>Arthropoda</taxon>
        <taxon>Hexapoda</taxon>
        <taxon>Insecta</taxon>
        <taxon>Pterygota</taxon>
        <taxon>Neoptera</taxon>
        <taxon>Endopterygota</taxon>
        <taxon>Coleoptera</taxon>
        <taxon>Polyphaga</taxon>
        <taxon>Cucujiformia</taxon>
        <taxon>Coccinelloidea</taxon>
        <taxon>Coccinellidae</taxon>
        <taxon>Epilachninae</taxon>
        <taxon>Epilachnini</taxon>
        <taxon>Henosepilachna</taxon>
    </lineage>
</organism>
<dbReference type="Pfam" id="PF13879">
    <property type="entry name" value="Hmw_CFAP97"/>
    <property type="match status" value="1"/>
</dbReference>